<dbReference type="Gene3D" id="3.60.21.10">
    <property type="match status" value="1"/>
</dbReference>
<dbReference type="PANTHER" id="PTHR11575">
    <property type="entry name" value="5'-NUCLEOTIDASE-RELATED"/>
    <property type="match status" value="1"/>
</dbReference>
<keyword evidence="1" id="KW-0378">Hydrolase</keyword>
<protein>
    <submittedName>
        <fullName evidence="3">Bifunctional metallophosphatase/5'-nucleotidase</fullName>
    </submittedName>
</protein>
<sequence>MNGTFIAQRAVVAVGASLALVGVTTPAHGAPPERHASLLYFQDAHDVSPVLQDDGWRGGVARVATVLDAQRAQHEGSAAVFGGDLAGGTLFGGVYHGFPLVEAFNRMGVQVANFGQHDFDFGVANTEELVKASDFPWVSTNIVHTDGKPFLPQARTRTQRVGEVSVGYIGLTEDMGNTTTAGTLTDVDPVPAAKDAVRRLQEQDVDVIVAVTQISRDASQRLLDEVPEISAAFREENGYDSASEVTVRHDGRLVLAPEGNMGSVIRLDMTVGDDGVRLDHDVVEVDETVSPDPAMQEFEDFYVADLERKLGEQIATTTAPLDRDNTRYLAADAFRAWGAADLGWMNSGGARADIPGPEVRLRDAYSVLPFGNQVSVIEVTGAQLKEGVEQSEGGDQARPSGFTFHYTPSAPAGARISELRLESGEPVDPNATYSLAITNFNVQRIPAFATAAVRTPAGIVDAEALVALIKARTTLSPVTEPRVVRSTAATALNG</sequence>
<dbReference type="EMBL" id="SMLA01000010">
    <property type="protein sequence ID" value="TDD90089.1"/>
    <property type="molecule type" value="Genomic_DNA"/>
</dbReference>
<keyword evidence="1" id="KW-0732">Signal</keyword>
<dbReference type="Gene3D" id="3.90.780.10">
    <property type="entry name" value="5'-Nucleotidase, C-terminal domain"/>
    <property type="match status" value="1"/>
</dbReference>
<dbReference type="Pfam" id="PF02872">
    <property type="entry name" value="5_nucleotid_C"/>
    <property type="match status" value="1"/>
</dbReference>
<proteinExistence type="inferred from homology"/>
<dbReference type="GO" id="GO:0000166">
    <property type="term" value="F:nucleotide binding"/>
    <property type="evidence" value="ECO:0007669"/>
    <property type="project" value="UniProtKB-KW"/>
</dbReference>
<gene>
    <name evidence="3" type="ORF">E1202_10070</name>
</gene>
<dbReference type="RefSeq" id="WP_132682460.1">
    <property type="nucleotide sequence ID" value="NZ_SMLA01000010.1"/>
</dbReference>
<dbReference type="GO" id="GO:0009166">
    <property type="term" value="P:nucleotide catabolic process"/>
    <property type="evidence" value="ECO:0007669"/>
    <property type="project" value="InterPro"/>
</dbReference>
<dbReference type="AlphaFoldDB" id="A0A4R5BVF2"/>
<feature type="signal peptide" evidence="1">
    <location>
        <begin position="1"/>
        <end position="29"/>
    </location>
</feature>
<evidence type="ECO:0000256" key="1">
    <source>
        <dbReference type="RuleBase" id="RU362119"/>
    </source>
</evidence>
<dbReference type="InterPro" id="IPR006179">
    <property type="entry name" value="5_nucleotidase/apyrase"/>
</dbReference>
<name>A0A4R5BVF2_9PSEU</name>
<evidence type="ECO:0000313" key="3">
    <source>
        <dbReference type="EMBL" id="TDD90089.1"/>
    </source>
</evidence>
<accession>A0A4R5BVF2</accession>
<dbReference type="SUPFAM" id="SSF55816">
    <property type="entry name" value="5'-nucleotidase (syn. UDP-sugar hydrolase), C-terminal domain"/>
    <property type="match status" value="1"/>
</dbReference>
<reference evidence="3 4" key="1">
    <citation type="submission" date="2019-03" db="EMBL/GenBank/DDBJ databases">
        <title>Draft genome sequences of novel Actinobacteria.</title>
        <authorList>
            <person name="Sahin N."/>
            <person name="Ay H."/>
            <person name="Saygin H."/>
        </authorList>
    </citation>
    <scope>NUCLEOTIDE SEQUENCE [LARGE SCALE GENOMIC DNA]</scope>
    <source>
        <strain evidence="3 4">5K548</strain>
    </source>
</reference>
<feature type="domain" description="5'-Nucleotidase C-terminal" evidence="2">
    <location>
        <begin position="318"/>
        <end position="442"/>
    </location>
</feature>
<dbReference type="InterPro" id="IPR008334">
    <property type="entry name" value="5'-Nucleotdase_C"/>
</dbReference>
<dbReference type="PRINTS" id="PR01607">
    <property type="entry name" value="APYRASEFAMLY"/>
</dbReference>
<keyword evidence="1" id="KW-0547">Nucleotide-binding</keyword>
<dbReference type="InterPro" id="IPR029052">
    <property type="entry name" value="Metallo-depent_PP-like"/>
</dbReference>
<dbReference type="InterPro" id="IPR036907">
    <property type="entry name" value="5'-Nucleotdase_C_sf"/>
</dbReference>
<dbReference type="SUPFAM" id="SSF56300">
    <property type="entry name" value="Metallo-dependent phosphatases"/>
    <property type="match status" value="1"/>
</dbReference>
<comment type="caution">
    <text evidence="3">The sequence shown here is derived from an EMBL/GenBank/DDBJ whole genome shotgun (WGS) entry which is preliminary data.</text>
</comment>
<dbReference type="GO" id="GO:0016787">
    <property type="term" value="F:hydrolase activity"/>
    <property type="evidence" value="ECO:0007669"/>
    <property type="project" value="UniProtKB-KW"/>
</dbReference>
<organism evidence="3 4">
    <name type="scientific">Saccharopolyspora karakumensis</name>
    <dbReference type="NCBI Taxonomy" id="2530386"/>
    <lineage>
        <taxon>Bacteria</taxon>
        <taxon>Bacillati</taxon>
        <taxon>Actinomycetota</taxon>
        <taxon>Actinomycetes</taxon>
        <taxon>Pseudonocardiales</taxon>
        <taxon>Pseudonocardiaceae</taxon>
        <taxon>Saccharopolyspora</taxon>
    </lineage>
</organism>
<dbReference type="Proteomes" id="UP000294723">
    <property type="component" value="Unassembled WGS sequence"/>
</dbReference>
<evidence type="ECO:0000313" key="4">
    <source>
        <dbReference type="Proteomes" id="UP000294723"/>
    </source>
</evidence>
<keyword evidence="4" id="KW-1185">Reference proteome</keyword>
<dbReference type="PANTHER" id="PTHR11575:SF24">
    <property type="entry name" value="5'-NUCLEOTIDASE"/>
    <property type="match status" value="1"/>
</dbReference>
<comment type="similarity">
    <text evidence="1">Belongs to the 5'-nucleotidase family.</text>
</comment>
<evidence type="ECO:0000259" key="2">
    <source>
        <dbReference type="Pfam" id="PF02872"/>
    </source>
</evidence>
<feature type="chain" id="PRO_5021039081" evidence="1">
    <location>
        <begin position="30"/>
        <end position="494"/>
    </location>
</feature>